<evidence type="ECO:0000313" key="8">
    <source>
        <dbReference type="EMBL" id="SIR34847.1"/>
    </source>
</evidence>
<feature type="chain" id="PRO_5012862475" description="Beta-xylanase" evidence="6">
    <location>
        <begin position="25"/>
        <end position="393"/>
    </location>
</feature>
<dbReference type="PROSITE" id="PS51257">
    <property type="entry name" value="PROKAR_LIPOPROTEIN"/>
    <property type="match status" value="1"/>
</dbReference>
<dbReference type="GO" id="GO:0031176">
    <property type="term" value="F:endo-1,4-beta-xylanase activity"/>
    <property type="evidence" value="ECO:0007669"/>
    <property type="project" value="UniProtKB-EC"/>
</dbReference>
<dbReference type="PRINTS" id="PR00134">
    <property type="entry name" value="GLHYDRLASE10"/>
</dbReference>
<evidence type="ECO:0000256" key="4">
    <source>
        <dbReference type="ARBA" id="ARBA00023326"/>
    </source>
</evidence>
<sequence length="393" mass="43933">MRLHKTLLASSLLTAALTFSCNDAQQNANATTTETEAAIAAPNSLKAAFEGEFTIGAALNGRQAMGQDADAIPVITQHFNSLTAENIMKWGPIHPEPDKYNFEPADALVALSEQHGMELIGHTLVWHNQTPDWVFENGKGKPASKAQLLQRMEGHIRTVAGRYKGKVHGWDVVNEALNDDGTLRQSKWLTIAGEEFLEKAYRLANEVDPEAELYYNDYNMWKPAKRDGAIRLVRNLQEKGIRVDGIGMQGHWGLENPSIAQIEESIIAFSKLGKVMITELDIDVLPNPSNRNGADIDATFEFDEQYNVYTNGLPDSVQQKLAQRYADIFALFRKHSDKISRVTFWGVSDANSWLNDWPIKGRTSYPLLFDRNYQPKPALEAVLQPVNKQANAQ</sequence>
<keyword evidence="2 5" id="KW-0119">Carbohydrate metabolism</keyword>
<comment type="catalytic activity">
    <reaction evidence="5">
        <text>Endohydrolysis of (1-&gt;4)-beta-D-xylosidic linkages in xylans.</text>
        <dbReference type="EC" id="3.2.1.8"/>
    </reaction>
</comment>
<evidence type="ECO:0000256" key="1">
    <source>
        <dbReference type="ARBA" id="ARBA00022801"/>
    </source>
</evidence>
<feature type="domain" description="GH10" evidence="7">
    <location>
        <begin position="39"/>
        <end position="385"/>
    </location>
</feature>
<name>A0A1N7A6V8_9BACT</name>
<dbReference type="OrthoDB" id="9809277at2"/>
<comment type="similarity">
    <text evidence="5">Belongs to the glycosyl hydrolase 10 (cellulase F) family.</text>
</comment>
<keyword evidence="6" id="KW-0732">Signal</keyword>
<proteinExistence type="inferred from homology"/>
<dbReference type="EMBL" id="FTNM01000005">
    <property type="protein sequence ID" value="SIR34847.1"/>
    <property type="molecule type" value="Genomic_DNA"/>
</dbReference>
<evidence type="ECO:0000256" key="3">
    <source>
        <dbReference type="ARBA" id="ARBA00023295"/>
    </source>
</evidence>
<reference evidence="9" key="1">
    <citation type="submission" date="2017-01" db="EMBL/GenBank/DDBJ databases">
        <authorList>
            <person name="Varghese N."/>
            <person name="Submissions S."/>
        </authorList>
    </citation>
    <scope>NUCLEOTIDE SEQUENCE [LARGE SCALE GENOMIC DNA]</scope>
    <source>
        <strain evidence="9">DM9</strain>
    </source>
</reference>
<dbReference type="PANTHER" id="PTHR31490">
    <property type="entry name" value="GLYCOSYL HYDROLASE"/>
    <property type="match status" value="1"/>
</dbReference>
<keyword evidence="1 5" id="KW-0378">Hydrolase</keyword>
<keyword evidence="8" id="KW-0858">Xylan degradation</keyword>
<dbReference type="Gene3D" id="3.20.20.80">
    <property type="entry name" value="Glycosidases"/>
    <property type="match status" value="1"/>
</dbReference>
<dbReference type="STRING" id="1077936.SAMN05421545_3266"/>
<dbReference type="RefSeq" id="WP_076422854.1">
    <property type="nucleotide sequence ID" value="NZ_FTNM01000005.1"/>
</dbReference>
<dbReference type="Proteomes" id="UP000185924">
    <property type="component" value="Unassembled WGS sequence"/>
</dbReference>
<dbReference type="SUPFAM" id="SSF51445">
    <property type="entry name" value="(Trans)glycosidases"/>
    <property type="match status" value="1"/>
</dbReference>
<organism evidence="8 9">
    <name type="scientific">Pontibacter lucknowensis</name>
    <dbReference type="NCBI Taxonomy" id="1077936"/>
    <lineage>
        <taxon>Bacteria</taxon>
        <taxon>Pseudomonadati</taxon>
        <taxon>Bacteroidota</taxon>
        <taxon>Cytophagia</taxon>
        <taxon>Cytophagales</taxon>
        <taxon>Hymenobacteraceae</taxon>
        <taxon>Pontibacter</taxon>
    </lineage>
</organism>
<evidence type="ECO:0000313" key="9">
    <source>
        <dbReference type="Proteomes" id="UP000185924"/>
    </source>
</evidence>
<keyword evidence="3 5" id="KW-0326">Glycosidase</keyword>
<keyword evidence="9" id="KW-1185">Reference proteome</keyword>
<dbReference type="InterPro" id="IPR044846">
    <property type="entry name" value="GH10"/>
</dbReference>
<gene>
    <name evidence="8" type="ORF">SAMN05421545_3266</name>
</gene>
<dbReference type="PROSITE" id="PS51760">
    <property type="entry name" value="GH10_2"/>
    <property type="match status" value="1"/>
</dbReference>
<dbReference type="PANTHER" id="PTHR31490:SF90">
    <property type="entry name" value="ENDO-1,4-BETA-XYLANASE A"/>
    <property type="match status" value="1"/>
</dbReference>
<dbReference type="InterPro" id="IPR017853">
    <property type="entry name" value="GH"/>
</dbReference>
<evidence type="ECO:0000256" key="2">
    <source>
        <dbReference type="ARBA" id="ARBA00023277"/>
    </source>
</evidence>
<dbReference type="AlphaFoldDB" id="A0A1N7A6V8"/>
<dbReference type="GO" id="GO:0045493">
    <property type="term" value="P:xylan catabolic process"/>
    <property type="evidence" value="ECO:0007669"/>
    <property type="project" value="UniProtKB-KW"/>
</dbReference>
<accession>A0A1N7A6V8</accession>
<dbReference type="SMART" id="SM00633">
    <property type="entry name" value="Glyco_10"/>
    <property type="match status" value="1"/>
</dbReference>
<dbReference type="InterPro" id="IPR001000">
    <property type="entry name" value="GH10_dom"/>
</dbReference>
<evidence type="ECO:0000256" key="5">
    <source>
        <dbReference type="RuleBase" id="RU361174"/>
    </source>
</evidence>
<feature type="signal peptide" evidence="6">
    <location>
        <begin position="1"/>
        <end position="24"/>
    </location>
</feature>
<evidence type="ECO:0000259" key="7">
    <source>
        <dbReference type="PROSITE" id="PS51760"/>
    </source>
</evidence>
<dbReference type="EC" id="3.2.1.8" evidence="5"/>
<evidence type="ECO:0000256" key="6">
    <source>
        <dbReference type="SAM" id="SignalP"/>
    </source>
</evidence>
<dbReference type="Pfam" id="PF00331">
    <property type="entry name" value="Glyco_hydro_10"/>
    <property type="match status" value="1"/>
</dbReference>
<protein>
    <recommendedName>
        <fullName evidence="5">Beta-xylanase</fullName>
        <ecNumber evidence="5">3.2.1.8</ecNumber>
    </recommendedName>
</protein>
<keyword evidence="4 5" id="KW-0624">Polysaccharide degradation</keyword>